<gene>
    <name evidence="2" type="ORF">D8S82_00625</name>
</gene>
<dbReference type="PIRSF" id="PIRSF010256">
    <property type="entry name" value="CoxE_vWa"/>
    <property type="match status" value="1"/>
</dbReference>
<evidence type="ECO:0000259" key="1">
    <source>
        <dbReference type="SMART" id="SM00327"/>
    </source>
</evidence>
<accession>A0A544W8H3</accession>
<evidence type="ECO:0000313" key="3">
    <source>
        <dbReference type="Proteomes" id="UP000315759"/>
    </source>
</evidence>
<dbReference type="EMBL" id="VIFX01000001">
    <property type="protein sequence ID" value="TQR88548.1"/>
    <property type="molecule type" value="Genomic_DNA"/>
</dbReference>
<dbReference type="CDD" id="cd00198">
    <property type="entry name" value="vWFA"/>
    <property type="match status" value="1"/>
</dbReference>
<organism evidence="2 3">
    <name type="scientific">Mycolicibacterium hodleri</name>
    <dbReference type="NCBI Taxonomy" id="49897"/>
    <lineage>
        <taxon>Bacteria</taxon>
        <taxon>Bacillati</taxon>
        <taxon>Actinomycetota</taxon>
        <taxon>Actinomycetes</taxon>
        <taxon>Mycobacteriales</taxon>
        <taxon>Mycobacteriaceae</taxon>
        <taxon>Mycolicibacterium</taxon>
    </lineage>
</organism>
<proteinExistence type="predicted"/>
<dbReference type="AlphaFoldDB" id="A0A544W8H3"/>
<dbReference type="PANTHER" id="PTHR39338">
    <property type="entry name" value="BLL5662 PROTEIN-RELATED"/>
    <property type="match status" value="1"/>
</dbReference>
<dbReference type="InterPro" id="IPR036465">
    <property type="entry name" value="vWFA_dom_sf"/>
</dbReference>
<dbReference type="InterPro" id="IPR011195">
    <property type="entry name" value="UCP010256"/>
</dbReference>
<dbReference type="SMART" id="SM00327">
    <property type="entry name" value="VWA"/>
    <property type="match status" value="1"/>
</dbReference>
<keyword evidence="3" id="KW-1185">Reference proteome</keyword>
<dbReference type="Pfam" id="PF05762">
    <property type="entry name" value="VWA_CoxE"/>
    <property type="match status" value="1"/>
</dbReference>
<comment type="caution">
    <text evidence="2">The sequence shown here is derived from an EMBL/GenBank/DDBJ whole genome shotgun (WGS) entry which is preliminary data.</text>
</comment>
<evidence type="ECO:0000313" key="2">
    <source>
        <dbReference type="EMBL" id="TQR88548.1"/>
    </source>
</evidence>
<dbReference type="InterPro" id="IPR008912">
    <property type="entry name" value="Uncharacterised_CoxE"/>
</dbReference>
<dbReference type="SUPFAM" id="SSF53300">
    <property type="entry name" value="vWA-like"/>
    <property type="match status" value="1"/>
</dbReference>
<sequence length="415" mass="44695">MTGPVLLRGVDRAAFAVALVARLRSGGVTVSASGAAGFVAALDHLAPVTRPDLYWTARLTLVNRAEDLALFDTVFDEVFGDAVFGLDPVALKSPLGAAVASVPGVRAAQGPTLEGSGLPWVTRPTTITAARSAELTDTDITIPDTLPSRWVARVDDAFETFDAEDLRLIGNWLEQATALWPRRRTLRREGGAQGTRVDLRQTIRASRTTGWEAVRLVRSRPRKRPRRVVFLCDVSRSMQPYATVYLHLMRAAALQRRSGATIRPEVFAFSTALTRLTSVLSHRSAEVAWERASAKVSDRYGGTHLGRNVAALLAAPHGNALRGAIVIIASDGWDADPPEVLGRAMDRLARRAHRVVWLNPRAASPDYRPLAGSMAAALPYCDLFLPANTLTGVRDLLAAIGADVWLGTSPGLGHA</sequence>
<reference evidence="2 3" key="1">
    <citation type="submission" date="2018-10" db="EMBL/GenBank/DDBJ databases">
        <title>Draft genome of Mycobacterium hodleri strain B.</title>
        <authorList>
            <person name="Amande T.J."/>
            <person name="Mcgenity T.J."/>
        </authorList>
    </citation>
    <scope>NUCLEOTIDE SEQUENCE [LARGE SCALE GENOMIC DNA]</scope>
    <source>
        <strain evidence="2 3">B</strain>
    </source>
</reference>
<feature type="domain" description="VWFA" evidence="1">
    <location>
        <begin position="225"/>
        <end position="391"/>
    </location>
</feature>
<protein>
    <submittedName>
        <fullName evidence="2">VWA domain-containing protein</fullName>
    </submittedName>
</protein>
<dbReference type="InterPro" id="IPR002035">
    <property type="entry name" value="VWF_A"/>
</dbReference>
<name>A0A544W8H3_9MYCO</name>
<dbReference type="RefSeq" id="WP_142549857.1">
    <property type="nucleotide sequence ID" value="NZ_VIFX01000001.1"/>
</dbReference>
<dbReference type="PANTHER" id="PTHR39338:SF6">
    <property type="entry name" value="BLL5662 PROTEIN"/>
    <property type="match status" value="1"/>
</dbReference>
<dbReference type="Proteomes" id="UP000315759">
    <property type="component" value="Unassembled WGS sequence"/>
</dbReference>